<dbReference type="PRINTS" id="PR01069">
    <property type="entry name" value="ACCCTRFRASEA"/>
</dbReference>
<comment type="catalytic activity">
    <reaction evidence="9 10">
        <text>N(6)-carboxybiotinyl-L-lysyl-[protein] + acetyl-CoA = N(6)-biotinyl-L-lysyl-[protein] + malonyl-CoA</text>
        <dbReference type="Rhea" id="RHEA:54728"/>
        <dbReference type="Rhea" id="RHEA-COMP:10505"/>
        <dbReference type="Rhea" id="RHEA-COMP:10506"/>
        <dbReference type="ChEBI" id="CHEBI:57288"/>
        <dbReference type="ChEBI" id="CHEBI:57384"/>
        <dbReference type="ChEBI" id="CHEBI:83144"/>
        <dbReference type="ChEBI" id="CHEBI:83145"/>
        <dbReference type="EC" id="2.1.3.15"/>
    </reaction>
</comment>
<dbReference type="HAMAP" id="MF_00823">
    <property type="entry name" value="AcetylCoA_CT_alpha"/>
    <property type="match status" value="1"/>
</dbReference>
<evidence type="ECO:0000313" key="12">
    <source>
        <dbReference type="EMBL" id="MET3528457.1"/>
    </source>
</evidence>
<comment type="subunit">
    <text evidence="10">Acetyl-CoA carboxylase is a heterohexamer composed of biotin carboxyl carrier protein (AccB), biotin carboxylase (AccC) and two subunits each of ACCase subunit alpha (AccA) and ACCase subunit beta (AccD).</text>
</comment>
<evidence type="ECO:0000256" key="8">
    <source>
        <dbReference type="ARBA" id="ARBA00023160"/>
    </source>
</evidence>
<proteinExistence type="inferred from homology"/>
<keyword evidence="10" id="KW-0963">Cytoplasm</keyword>
<evidence type="ECO:0000256" key="2">
    <source>
        <dbReference type="ARBA" id="ARBA00022516"/>
    </source>
</evidence>
<keyword evidence="4 10" id="KW-0547">Nucleotide-binding</keyword>
<dbReference type="InterPro" id="IPR029045">
    <property type="entry name" value="ClpP/crotonase-like_dom_sf"/>
</dbReference>
<evidence type="ECO:0000256" key="7">
    <source>
        <dbReference type="ARBA" id="ARBA00023098"/>
    </source>
</evidence>
<keyword evidence="6 10" id="KW-0067">ATP-binding</keyword>
<evidence type="ECO:0000256" key="10">
    <source>
        <dbReference type="HAMAP-Rule" id="MF_00823"/>
    </source>
</evidence>
<keyword evidence="13" id="KW-1185">Reference proteome</keyword>
<evidence type="ECO:0000256" key="6">
    <source>
        <dbReference type="ARBA" id="ARBA00022840"/>
    </source>
</evidence>
<evidence type="ECO:0000256" key="5">
    <source>
        <dbReference type="ARBA" id="ARBA00022832"/>
    </source>
</evidence>
<dbReference type="NCBIfam" id="TIGR00513">
    <property type="entry name" value="accA"/>
    <property type="match status" value="1"/>
</dbReference>
<gene>
    <name evidence="10" type="primary">accA</name>
    <name evidence="12" type="ORF">ABID41_003596</name>
</gene>
<keyword evidence="7 10" id="KW-0443">Lipid metabolism</keyword>
<organism evidence="12 13">
    <name type="scientific">Phenylobacterium koreense</name>
    <dbReference type="NCBI Taxonomy" id="266125"/>
    <lineage>
        <taxon>Bacteria</taxon>
        <taxon>Pseudomonadati</taxon>
        <taxon>Pseudomonadota</taxon>
        <taxon>Alphaproteobacteria</taxon>
        <taxon>Caulobacterales</taxon>
        <taxon>Caulobacteraceae</taxon>
        <taxon>Phenylobacterium</taxon>
    </lineage>
</organism>
<evidence type="ECO:0000313" key="13">
    <source>
        <dbReference type="Proteomes" id="UP001549110"/>
    </source>
</evidence>
<reference evidence="12 13" key="1">
    <citation type="submission" date="2024-06" db="EMBL/GenBank/DDBJ databases">
        <title>Genomic Encyclopedia of Type Strains, Phase IV (KMG-IV): sequencing the most valuable type-strain genomes for metagenomic binning, comparative biology and taxonomic classification.</title>
        <authorList>
            <person name="Goeker M."/>
        </authorList>
    </citation>
    <scope>NUCLEOTIDE SEQUENCE [LARGE SCALE GENOMIC DNA]</scope>
    <source>
        <strain evidence="12 13">DSM 17809</strain>
    </source>
</reference>
<comment type="similarity">
    <text evidence="10">Belongs to the AccA family.</text>
</comment>
<keyword evidence="2 10" id="KW-0444">Lipid biosynthesis</keyword>
<comment type="function">
    <text evidence="10">Component of the acetyl coenzyme A carboxylase (ACC) complex. First, biotin carboxylase catalyzes the carboxylation of biotin on its carrier protein (BCCP) and then the CO(2) group is transferred by the carboxyltransferase to acetyl-CoA to form malonyl-CoA.</text>
</comment>
<accession>A0ABV2EN44</accession>
<evidence type="ECO:0000256" key="4">
    <source>
        <dbReference type="ARBA" id="ARBA00022741"/>
    </source>
</evidence>
<dbReference type="Pfam" id="PF03255">
    <property type="entry name" value="ACCA"/>
    <property type="match status" value="1"/>
</dbReference>
<dbReference type="NCBIfam" id="NF004344">
    <property type="entry name" value="PRK05724.1"/>
    <property type="match status" value="1"/>
</dbReference>
<evidence type="ECO:0000256" key="3">
    <source>
        <dbReference type="ARBA" id="ARBA00022679"/>
    </source>
</evidence>
<feature type="domain" description="CoA carboxyltransferase C-terminal" evidence="11">
    <location>
        <begin position="33"/>
        <end position="294"/>
    </location>
</feature>
<evidence type="ECO:0000256" key="9">
    <source>
        <dbReference type="ARBA" id="ARBA00049152"/>
    </source>
</evidence>
<keyword evidence="8 10" id="KW-0275">Fatty acid biosynthesis</keyword>
<dbReference type="InterPro" id="IPR011763">
    <property type="entry name" value="COA_CT_C"/>
</dbReference>
<protein>
    <recommendedName>
        <fullName evidence="10">Acetyl-coenzyme A carboxylase carboxyl transferase subunit alpha</fullName>
        <shortName evidence="10">ACCase subunit alpha</shortName>
        <shortName evidence="10">Acetyl-CoA carboxylase carboxyltransferase subunit alpha</shortName>
        <ecNumber evidence="10">2.1.3.15</ecNumber>
    </recommendedName>
</protein>
<dbReference type="Gene3D" id="3.90.226.10">
    <property type="entry name" value="2-enoyl-CoA Hydratase, Chain A, domain 1"/>
    <property type="match status" value="1"/>
</dbReference>
<name>A0ABV2EN44_9CAUL</name>
<evidence type="ECO:0000259" key="11">
    <source>
        <dbReference type="PROSITE" id="PS50989"/>
    </source>
</evidence>
<dbReference type="NCBIfam" id="NF041504">
    <property type="entry name" value="AccA_sub"/>
    <property type="match status" value="1"/>
</dbReference>
<dbReference type="Proteomes" id="UP001549110">
    <property type="component" value="Unassembled WGS sequence"/>
</dbReference>
<dbReference type="GO" id="GO:0003989">
    <property type="term" value="F:acetyl-CoA carboxylase activity"/>
    <property type="evidence" value="ECO:0007669"/>
    <property type="project" value="UniProtKB-EC"/>
</dbReference>
<comment type="caution">
    <text evidence="12">The sequence shown here is derived from an EMBL/GenBank/DDBJ whole genome shotgun (WGS) entry which is preliminary data.</text>
</comment>
<dbReference type="InterPro" id="IPR001095">
    <property type="entry name" value="Acetyl_CoA_COase_a_su"/>
</dbReference>
<keyword evidence="5 10" id="KW-0276">Fatty acid metabolism</keyword>
<comment type="pathway">
    <text evidence="1 10">Lipid metabolism; malonyl-CoA biosynthesis; malonyl-CoA from acetyl-CoA: step 1/1.</text>
</comment>
<sequence length="320" mass="34942">MAAHYLEFERPIADLEAKIEELSKLSETTGSVTLDAEIEALRARAEEVRRQAYSKLDAWQKTQVARHPDRPHFVDYVSGLIDEFVELRGDRKFADDQAIMGGLGRFRGQPVVVMGHEKGRDTVSRVKHNFGYARPEGYRKAIRLMELAERFRLPVISFVDTAGAYPGVGSEERGVAEAIARSTEKCLLLDVPMVAVVTGEGGSGGAIAMAAANRVLILEHAIYSVIAPEGANSILWRGARTAEEAAKAMKITAQDLIGMKIVDRIIDEPAGGAHADKEATIKAVGDAVEQELGEIVGMSVDELKKQRADRFYAIGRNGLQ</sequence>
<evidence type="ECO:0000256" key="1">
    <source>
        <dbReference type="ARBA" id="ARBA00004956"/>
    </source>
</evidence>
<dbReference type="GO" id="GO:0016740">
    <property type="term" value="F:transferase activity"/>
    <property type="evidence" value="ECO:0007669"/>
    <property type="project" value="UniProtKB-KW"/>
</dbReference>
<dbReference type="EC" id="2.1.3.15" evidence="10"/>
<dbReference type="PANTHER" id="PTHR42853">
    <property type="entry name" value="ACETYL-COENZYME A CARBOXYLASE CARBOXYL TRANSFERASE SUBUNIT ALPHA"/>
    <property type="match status" value="1"/>
</dbReference>
<keyword evidence="12" id="KW-0436">Ligase</keyword>
<comment type="subcellular location">
    <subcellularLocation>
        <location evidence="10">Cytoplasm</location>
    </subcellularLocation>
</comment>
<dbReference type="RefSeq" id="WP_331932828.1">
    <property type="nucleotide sequence ID" value="NZ_JBEPLU010000003.1"/>
</dbReference>
<dbReference type="PANTHER" id="PTHR42853:SF3">
    <property type="entry name" value="ACETYL-COENZYME A CARBOXYLASE CARBOXYL TRANSFERASE SUBUNIT ALPHA, CHLOROPLASTIC"/>
    <property type="match status" value="1"/>
</dbReference>
<keyword evidence="3 10" id="KW-0808">Transferase</keyword>
<dbReference type="EMBL" id="JBEPLU010000003">
    <property type="protein sequence ID" value="MET3528457.1"/>
    <property type="molecule type" value="Genomic_DNA"/>
</dbReference>
<dbReference type="PROSITE" id="PS50989">
    <property type="entry name" value="COA_CT_CTER"/>
    <property type="match status" value="1"/>
</dbReference>
<dbReference type="SUPFAM" id="SSF52096">
    <property type="entry name" value="ClpP/crotonase"/>
    <property type="match status" value="1"/>
</dbReference>